<feature type="transmembrane region" description="Helical" evidence="1">
    <location>
        <begin position="292"/>
        <end position="309"/>
    </location>
</feature>
<dbReference type="InParanoid" id="A0A397RW83"/>
<name>A0A397RW83_9MOLU</name>
<gene>
    <name evidence="2" type="ORF">EI71_01060</name>
</gene>
<keyword evidence="1" id="KW-1133">Transmembrane helix</keyword>
<evidence type="ECO:0000313" key="2">
    <source>
        <dbReference type="EMBL" id="RIA75887.1"/>
    </source>
</evidence>
<keyword evidence="1" id="KW-0812">Transmembrane</keyword>
<feature type="transmembrane region" description="Helical" evidence="1">
    <location>
        <begin position="163"/>
        <end position="186"/>
    </location>
</feature>
<evidence type="ECO:0008006" key="4">
    <source>
        <dbReference type="Google" id="ProtNLM"/>
    </source>
</evidence>
<feature type="transmembrane region" description="Helical" evidence="1">
    <location>
        <begin position="343"/>
        <end position="362"/>
    </location>
</feature>
<feature type="transmembrane region" description="Helical" evidence="1">
    <location>
        <begin position="12"/>
        <end position="30"/>
    </location>
</feature>
<dbReference type="Proteomes" id="UP000266506">
    <property type="component" value="Unassembled WGS sequence"/>
</dbReference>
<feature type="transmembrane region" description="Helical" evidence="1">
    <location>
        <begin position="50"/>
        <end position="76"/>
    </location>
</feature>
<keyword evidence="3" id="KW-1185">Reference proteome</keyword>
<protein>
    <recommendedName>
        <fullName evidence="4">ABC transporter permease</fullName>
    </recommendedName>
</protein>
<evidence type="ECO:0000313" key="3">
    <source>
        <dbReference type="Proteomes" id="UP000266506"/>
    </source>
</evidence>
<sequence>MKSFLKYLIKKRFPVYLSAFVIFLILFFSINNVPNMLRETNSENGKIYIVSSAIFLVYIISFAIALGVIVPFEFAFKMKNITANQAYSLPIKRERLYLTKFIFGFLEIVVPFTLAYGISVVSLLPIHPYVNMLGFLVFYGLLIVIGLLFYSFEVFVYCQANNVVDGIIFIALASILPFAVAFVVLFDITGTSTVAYPFNPSHFCPEYSFSIADDIAKCVLYHNHVFAVTFTYGYGYHDIIYKSVSYKFTMDAQYIVGICFFVALGIASFIGQFFASKNYKSEDAGQRSESWFGYKLYIPIVIISFSHIIGNASVVFYFICLISAYLLYVLYKRSFKLNKKTWIILACVLIGATVAYVVGFTSQDIIRHNYYNKRYGNYYTEVLFNSISLA</sequence>
<dbReference type="AlphaFoldDB" id="A0A397RW83"/>
<feature type="transmembrane region" description="Helical" evidence="1">
    <location>
        <begin position="130"/>
        <end position="151"/>
    </location>
</feature>
<accession>A0A397RW83</accession>
<organism evidence="2 3">
    <name type="scientific">Anaeroplasma bactoclasticum</name>
    <dbReference type="NCBI Taxonomy" id="2088"/>
    <lineage>
        <taxon>Bacteria</taxon>
        <taxon>Bacillati</taxon>
        <taxon>Mycoplasmatota</taxon>
        <taxon>Mollicutes</taxon>
        <taxon>Anaeroplasmatales</taxon>
        <taxon>Anaeroplasmataceae</taxon>
        <taxon>Anaeroplasma</taxon>
    </lineage>
</organism>
<keyword evidence="1" id="KW-0472">Membrane</keyword>
<reference evidence="2 3" key="1">
    <citation type="submission" date="2018-08" db="EMBL/GenBank/DDBJ databases">
        <title>Genomic Encyclopedia of Archaeal and Bacterial Type Strains, Phase II (KMG-II): from individual species to whole genera.</title>
        <authorList>
            <person name="Goeker M."/>
        </authorList>
    </citation>
    <scope>NUCLEOTIDE SEQUENCE [LARGE SCALE GENOMIC DNA]</scope>
    <source>
        <strain evidence="2 3">ATCC 27112</strain>
    </source>
</reference>
<feature type="transmembrane region" description="Helical" evidence="1">
    <location>
        <begin position="252"/>
        <end position="271"/>
    </location>
</feature>
<proteinExistence type="predicted"/>
<feature type="transmembrane region" description="Helical" evidence="1">
    <location>
        <begin position="97"/>
        <end position="118"/>
    </location>
</feature>
<feature type="transmembrane region" description="Helical" evidence="1">
    <location>
        <begin position="315"/>
        <end position="331"/>
    </location>
</feature>
<comment type="caution">
    <text evidence="2">The sequence shown here is derived from an EMBL/GenBank/DDBJ whole genome shotgun (WGS) entry which is preliminary data.</text>
</comment>
<dbReference type="RefSeq" id="WP_119016207.1">
    <property type="nucleotide sequence ID" value="NZ_QXEV01000009.1"/>
</dbReference>
<dbReference type="EMBL" id="QXEV01000009">
    <property type="protein sequence ID" value="RIA75887.1"/>
    <property type="molecule type" value="Genomic_DNA"/>
</dbReference>
<evidence type="ECO:0000256" key="1">
    <source>
        <dbReference type="SAM" id="Phobius"/>
    </source>
</evidence>